<dbReference type="InterPro" id="IPR012917">
    <property type="entry name" value="DUF3294"/>
</dbReference>
<proteinExistence type="predicted"/>
<name>R4XDD7_TAPDE</name>
<evidence type="ECO:0000313" key="3">
    <source>
        <dbReference type="Proteomes" id="UP000013776"/>
    </source>
</evidence>
<feature type="region of interest" description="Disordered" evidence="1">
    <location>
        <begin position="1"/>
        <end position="24"/>
    </location>
</feature>
<evidence type="ECO:0000256" key="1">
    <source>
        <dbReference type="SAM" id="MobiDB-lite"/>
    </source>
</evidence>
<gene>
    <name evidence="2" type="ORF">TAPDE_003942</name>
</gene>
<evidence type="ECO:0000313" key="2">
    <source>
        <dbReference type="EMBL" id="CCG83621.1"/>
    </source>
</evidence>
<dbReference type="STRING" id="1097556.R4XDD7"/>
<keyword evidence="3" id="KW-1185">Reference proteome</keyword>
<sequence length="189" mass="20719">MSSSSASAPEASGKANAPVSPDTDLSMKSLAGQVVQIATLVKQNTKLLMQHGEDIMRIDAARMGISSTNGQALEQPTDQEGLIGELVQELQVKLDELEERSIRRTANTFARESTDVVEWMPSPDPDTPELPAMTLVEFEGISTERLLESMKFYGLAHYEEGMPLPNEAEFTALFNECARFLGVRSRKTA</sequence>
<comment type="caution">
    <text evidence="2">The sequence shown here is derived from an EMBL/GenBank/DDBJ whole genome shotgun (WGS) entry which is preliminary data.</text>
</comment>
<dbReference type="Pfam" id="PF07957">
    <property type="entry name" value="DUF3294"/>
    <property type="match status" value="1"/>
</dbReference>
<organism evidence="2 3">
    <name type="scientific">Taphrina deformans (strain PYCC 5710 / ATCC 11124 / CBS 356.35 / IMI 108563 / JCM 9778 / NBRC 8474)</name>
    <name type="common">Peach leaf curl fungus</name>
    <name type="synonym">Lalaria deformans</name>
    <dbReference type="NCBI Taxonomy" id="1097556"/>
    <lineage>
        <taxon>Eukaryota</taxon>
        <taxon>Fungi</taxon>
        <taxon>Dikarya</taxon>
        <taxon>Ascomycota</taxon>
        <taxon>Taphrinomycotina</taxon>
        <taxon>Taphrinomycetes</taxon>
        <taxon>Taphrinales</taxon>
        <taxon>Taphrinaceae</taxon>
        <taxon>Taphrina</taxon>
    </lineage>
</organism>
<dbReference type="OrthoDB" id="4076200at2759"/>
<dbReference type="AlphaFoldDB" id="R4XDD7"/>
<reference evidence="2 3" key="1">
    <citation type="journal article" date="2013" name="MBio">
        <title>Genome sequencing of the plant pathogen Taphrina deformans, the causal agent of peach leaf curl.</title>
        <authorList>
            <person name="Cisse O.H."/>
            <person name="Almeida J.M.G.C.F."/>
            <person name="Fonseca A."/>
            <person name="Kumar A.A."/>
            <person name="Salojaervi J."/>
            <person name="Overmyer K."/>
            <person name="Hauser P.M."/>
            <person name="Pagni M."/>
        </authorList>
    </citation>
    <scope>NUCLEOTIDE SEQUENCE [LARGE SCALE GENOMIC DNA]</scope>
    <source>
        <strain evidence="3">PYCC 5710 / ATCC 11124 / CBS 356.35 / IMI 108563 / JCM 9778 / NBRC 8474</strain>
    </source>
</reference>
<dbReference type="EMBL" id="CAHR02000163">
    <property type="protein sequence ID" value="CCG83621.1"/>
    <property type="molecule type" value="Genomic_DNA"/>
</dbReference>
<feature type="compositionally biased region" description="Low complexity" evidence="1">
    <location>
        <begin position="1"/>
        <end position="12"/>
    </location>
</feature>
<dbReference type="VEuPathDB" id="FungiDB:TAPDE_003942"/>
<protein>
    <submittedName>
        <fullName evidence="2">Uncharacterized protein</fullName>
    </submittedName>
</protein>
<accession>R4XDD7</accession>
<dbReference type="Proteomes" id="UP000013776">
    <property type="component" value="Unassembled WGS sequence"/>
</dbReference>